<evidence type="ECO:0000256" key="12">
    <source>
        <dbReference type="ARBA" id="ARBA00022842"/>
    </source>
</evidence>
<dbReference type="Gene3D" id="1.20.1130.10">
    <property type="entry name" value="Photosystem I PsaA/PsaB"/>
    <property type="match status" value="1"/>
</dbReference>
<dbReference type="PRINTS" id="PR00257">
    <property type="entry name" value="PHOTSYSPSAAB"/>
</dbReference>
<feature type="binding site" evidence="23">
    <location>
        <position position="694"/>
    </location>
    <ligand>
        <name>phylloquinone</name>
        <dbReference type="ChEBI" id="CHEBI:18067"/>
        <label>A</label>
    </ligand>
</feature>
<evidence type="ECO:0000256" key="20">
    <source>
        <dbReference type="ARBA" id="ARBA00026002"/>
    </source>
</evidence>
<evidence type="ECO:0000256" key="17">
    <source>
        <dbReference type="ARBA" id="ARBA00023004"/>
    </source>
</evidence>
<evidence type="ECO:0000256" key="8">
    <source>
        <dbReference type="ARBA" id="ARBA00022531"/>
    </source>
</evidence>
<dbReference type="GO" id="GO:0051539">
    <property type="term" value="F:4 iron, 4 sulfur cluster binding"/>
    <property type="evidence" value="ECO:0007669"/>
    <property type="project" value="UniProtKB-KW"/>
</dbReference>
<keyword evidence="8 23" id="KW-0602">Photosynthesis</keyword>
<dbReference type="PROSITE" id="PS00419">
    <property type="entry name" value="PHOTOSYSTEM_I_PSAAB"/>
    <property type="match status" value="1"/>
</dbReference>
<keyword evidence="25" id="KW-0150">Chloroplast</keyword>
<feature type="transmembrane region" description="Helical" evidence="24">
    <location>
        <begin position="538"/>
        <end position="556"/>
    </location>
</feature>
<keyword evidence="12 23" id="KW-0460">Magnesium</keyword>
<keyword evidence="15 23" id="KW-0157">Chromophore</keyword>
<dbReference type="AlphaFoldDB" id="A0A1Z1ML82"/>
<dbReference type="PANTHER" id="PTHR30128">
    <property type="entry name" value="OUTER MEMBRANE PROTEIN, OMPA-RELATED"/>
    <property type="match status" value="1"/>
</dbReference>
<dbReference type="InterPro" id="IPR036408">
    <property type="entry name" value="PSI_PsaA/B_sf"/>
</dbReference>
<keyword evidence="9 23" id="KW-0812">Transmembrane</keyword>
<evidence type="ECO:0000256" key="10">
    <source>
        <dbReference type="ARBA" id="ARBA00022723"/>
    </source>
</evidence>
<evidence type="ECO:0000256" key="19">
    <source>
        <dbReference type="ARBA" id="ARBA00023136"/>
    </source>
</evidence>
<evidence type="ECO:0000256" key="11">
    <source>
        <dbReference type="ARBA" id="ARBA00022836"/>
    </source>
</evidence>
<dbReference type="PANTHER" id="PTHR30128:SF19">
    <property type="entry name" value="PHOTOSYSTEM I P700 CHLOROPHYLL A APOPROTEIN A1-RELATED"/>
    <property type="match status" value="1"/>
</dbReference>
<comment type="catalytic activity">
    <reaction evidence="22 23">
        <text>reduced [plastocyanin] + hnu + oxidized [2Fe-2S]-[ferredoxin] = oxidized [plastocyanin] + reduced [2Fe-2S]-[ferredoxin]</text>
        <dbReference type="Rhea" id="RHEA:30407"/>
        <dbReference type="Rhea" id="RHEA-COMP:10000"/>
        <dbReference type="Rhea" id="RHEA-COMP:10001"/>
        <dbReference type="Rhea" id="RHEA-COMP:10039"/>
        <dbReference type="Rhea" id="RHEA-COMP:10040"/>
        <dbReference type="ChEBI" id="CHEBI:29036"/>
        <dbReference type="ChEBI" id="CHEBI:30212"/>
        <dbReference type="ChEBI" id="CHEBI:33737"/>
        <dbReference type="ChEBI" id="CHEBI:33738"/>
        <dbReference type="ChEBI" id="CHEBI:49552"/>
        <dbReference type="EC" id="1.97.1.12"/>
    </reaction>
</comment>
<keyword evidence="6 23" id="KW-0004">4Fe-4S</keyword>
<feature type="transmembrane region" description="Helical" evidence="24">
    <location>
        <begin position="666"/>
        <end position="688"/>
    </location>
</feature>
<dbReference type="GeneID" id="33360074"/>
<geneLocation type="chloroplast" evidence="25"/>
<keyword evidence="10 23" id="KW-0479">Metal-binding</keyword>
<dbReference type="GO" id="GO:0009535">
    <property type="term" value="C:chloroplast thylakoid membrane"/>
    <property type="evidence" value="ECO:0007669"/>
    <property type="project" value="UniProtKB-SubCell"/>
</dbReference>
<dbReference type="GO" id="GO:0009055">
    <property type="term" value="F:electron transfer activity"/>
    <property type="evidence" value="ECO:0007669"/>
    <property type="project" value="UniProtKB-UniRule"/>
</dbReference>
<feature type="binding site" description="axial binding residue" evidence="23">
    <location>
        <position position="685"/>
    </location>
    <ligand>
        <name>chlorophyll a</name>
        <dbReference type="ChEBI" id="CHEBI:58416"/>
        <label>A3</label>
    </ligand>
    <ligandPart>
        <name>Mg</name>
        <dbReference type="ChEBI" id="CHEBI:25107"/>
    </ligandPart>
</feature>
<evidence type="ECO:0000256" key="24">
    <source>
        <dbReference type="SAM" id="Phobius"/>
    </source>
</evidence>
<feature type="binding site" description="axial binding residue" evidence="23">
    <location>
        <position position="677"/>
    </location>
    <ligand>
        <name>chlorophyll a'</name>
        <dbReference type="ChEBI" id="CHEBI:189419"/>
        <label>A1</label>
    </ligand>
    <ligandPart>
        <name>Mg</name>
        <dbReference type="ChEBI" id="CHEBI:25107"/>
    </ligandPart>
</feature>
<feature type="transmembrane region" description="Helical" evidence="24">
    <location>
        <begin position="353"/>
        <end position="373"/>
    </location>
</feature>
<evidence type="ECO:0000256" key="2">
    <source>
        <dbReference type="ARBA" id="ARBA00010598"/>
    </source>
</evidence>
<dbReference type="GO" id="GO:0015979">
    <property type="term" value="P:photosynthesis"/>
    <property type="evidence" value="ECO:0007669"/>
    <property type="project" value="UniProtKB-UniRule"/>
</dbReference>
<evidence type="ECO:0000256" key="15">
    <source>
        <dbReference type="ARBA" id="ARBA00022991"/>
    </source>
</evidence>
<organism evidence="25">
    <name type="scientific">Dipterosiphonia australica</name>
    <dbReference type="NCBI Taxonomy" id="2007208"/>
    <lineage>
        <taxon>Eukaryota</taxon>
        <taxon>Rhodophyta</taxon>
        <taxon>Florideophyceae</taxon>
        <taxon>Rhodymeniophycidae</taxon>
        <taxon>Ceramiales</taxon>
        <taxon>Rhodomelaceae</taxon>
        <taxon>Herposiphonieae</taxon>
        <taxon>Dipterosiphonia</taxon>
    </lineage>
</organism>
<comment type="subunit">
    <text evidence="20 23">The PsaA/B heterodimer binds the P700 chlorophyll special pair and subsequent electron acceptors. PSI consists of a core antenna complex that captures photons, and an electron transfer chain that converts photonic excitation into a charge separation. The eukaryotic PSI reaction center is composed of at least 11 subunits.</text>
</comment>
<evidence type="ECO:0000256" key="18">
    <source>
        <dbReference type="ARBA" id="ARBA00023014"/>
    </source>
</evidence>
<feature type="transmembrane region" description="Helical" evidence="24">
    <location>
        <begin position="592"/>
        <end position="612"/>
    </location>
</feature>
<keyword evidence="18 23" id="KW-0411">Iron-sulfur</keyword>
<dbReference type="InterPro" id="IPR006243">
    <property type="entry name" value="PSI_PsaA"/>
</dbReference>
<feature type="transmembrane region" description="Helical" evidence="24">
    <location>
        <begin position="73"/>
        <end position="93"/>
    </location>
</feature>
<feature type="transmembrane region" description="Helical" evidence="24">
    <location>
        <begin position="393"/>
        <end position="415"/>
    </location>
</feature>
<dbReference type="HAMAP" id="MF_00458">
    <property type="entry name" value="PSI_PsaA"/>
    <property type="match status" value="1"/>
</dbReference>
<dbReference type="RefSeq" id="YP_009397674.1">
    <property type="nucleotide sequence ID" value="NC_035288.1"/>
</dbReference>
<evidence type="ECO:0000256" key="6">
    <source>
        <dbReference type="ARBA" id="ARBA00022485"/>
    </source>
</evidence>
<feature type="transmembrane region" description="Helical" evidence="24">
    <location>
        <begin position="159"/>
        <end position="181"/>
    </location>
</feature>
<keyword evidence="5 23" id="KW-0813">Transport</keyword>
<evidence type="ECO:0000256" key="14">
    <source>
        <dbReference type="ARBA" id="ARBA00022989"/>
    </source>
</evidence>
<feature type="binding site" evidence="23">
    <location>
        <position position="693"/>
    </location>
    <ligand>
        <name>chlorophyll a</name>
        <dbReference type="ChEBI" id="CHEBI:58416"/>
        <label>A3</label>
    </ligand>
</feature>
<dbReference type="GO" id="GO:0016491">
    <property type="term" value="F:oxidoreductase activity"/>
    <property type="evidence" value="ECO:0007669"/>
    <property type="project" value="UniProtKB-KW"/>
</dbReference>
<keyword evidence="17 23" id="KW-0408">Iron</keyword>
<keyword evidence="25" id="KW-0934">Plastid</keyword>
<feature type="binding site" evidence="23">
    <location>
        <position position="575"/>
    </location>
    <ligand>
        <name>[4Fe-4S] cluster</name>
        <dbReference type="ChEBI" id="CHEBI:49883"/>
        <note>ligand shared between dimeric partners</note>
    </ligand>
</feature>
<evidence type="ECO:0000313" key="25">
    <source>
        <dbReference type="EMBL" id="ARW66860.1"/>
    </source>
</evidence>
<evidence type="ECO:0000256" key="23">
    <source>
        <dbReference type="HAMAP-Rule" id="MF_00458"/>
    </source>
</evidence>
<evidence type="ECO:0000256" key="1">
    <source>
        <dbReference type="ARBA" id="ARBA00004141"/>
    </source>
</evidence>
<dbReference type="GO" id="GO:0000287">
    <property type="term" value="F:magnesium ion binding"/>
    <property type="evidence" value="ECO:0007669"/>
    <property type="project" value="UniProtKB-UniRule"/>
</dbReference>
<reference evidence="25" key="1">
    <citation type="journal article" date="2017" name="J. Phycol.">
        <title>Analysis of chloroplast genomes and a supermatrix inform reclassification of the Rhodomelaceae (Rhodophyta).</title>
        <authorList>
            <person name="Diaz-Tapia P."/>
            <person name="Maggs C.A."/>
            <person name="West J.A."/>
            <person name="Verbruggen H."/>
        </authorList>
    </citation>
    <scope>NUCLEOTIDE SEQUENCE</scope>
    <source>
        <strain evidence="25">PD1107</strain>
    </source>
</reference>
<keyword evidence="7 23" id="KW-0148">Chlorophyll</keyword>
<accession>A0A1Z1ML82</accession>
<feature type="binding site" evidence="23">
    <location>
        <position position="584"/>
    </location>
    <ligand>
        <name>[4Fe-4S] cluster</name>
        <dbReference type="ChEBI" id="CHEBI:49883"/>
        <note>ligand shared between dimeric partners</note>
    </ligand>
</feature>
<dbReference type="EC" id="1.97.1.12" evidence="3 23"/>
<evidence type="ECO:0000256" key="22">
    <source>
        <dbReference type="ARBA" id="ARBA00048912"/>
    </source>
</evidence>
<keyword evidence="16 23" id="KW-0560">Oxidoreductase</keyword>
<evidence type="ECO:0000256" key="3">
    <source>
        <dbReference type="ARBA" id="ARBA00013197"/>
    </source>
</evidence>
<keyword evidence="23" id="KW-0793">Thylakoid</keyword>
<name>A0A1Z1ML82_9FLOR</name>
<keyword evidence="19 23" id="KW-0472">Membrane</keyword>
<keyword evidence="11 23" id="KW-0603">Photosystem I</keyword>
<feature type="transmembrane region" description="Helical" evidence="24">
    <location>
        <begin position="729"/>
        <end position="749"/>
    </location>
</feature>
<gene>
    <name evidence="23 25" type="primary">psaA</name>
</gene>
<evidence type="ECO:0000256" key="5">
    <source>
        <dbReference type="ARBA" id="ARBA00022448"/>
    </source>
</evidence>
<sequence>MAISSQEQETKKVKVTVESNPVATSFEKWAKPGHFSRTLAKGPNTTTWIWNLHADAHDFDSHTSSLEDISRKIFSAHFGQLSIIFLWLSGMYFHGAKFSNYVAWLSNPTIIKPSAQVVWPIVGQEILNADVGGGFQGVQITSGFFQLWRSSGITSEFELYVTAIGGLFMSILMIFAGWFHYHKSAPKLEWFQNVESMMNHHLAGLLGLGCLGWSGHQIHIALPINKLLDSGISPQEIPLPHEFIVNRNIMSELYPSFEKGILPFFTLNWNEYSDFLTFKGGINPINGGLWLSDIAHHHLALSVIFLVAGHMYRTNWGIGHSMKEILEAHKGPFTGDGHKGLYEILTTSWHAQLAINLAMMGSLSIIVAHHMYAMPPYPYIATDYATQLSLFTHHIWIGGFCIVGAGAHASIFMVRDYNPAQNYDNVLDRIIRHRDAIISHLNWLCIFLGFHSFGLYIHNDTMRALGRSQDMFSDTAIQLQPIFAQWIQSIHTLAPSNTSPNSLATASYVFGGDVISIANKIAIAPIKLGTADFMVHHIHAFTIHVTVLILVKGFLFSRNSRLIPDKSNLGFRFPCDGPGRGGTCQVSAWDHVFLGLFWMYNSLSIVLFHFSWKMQSDVWGSTTEAGNISHITGGNFAQGAITINGWLRDFLWAQASQVIQSYGSALSAYGLIFLGAHFVWAFSLMFLFSGRGYWQELIESIVWAHNKVKVAPSIQPRALSITQGRAVGLAHYLLGGIGTTWAFFLARIISVG</sequence>
<protein>
    <recommendedName>
        <fullName evidence="4 23">Photosystem I P700 chlorophyll a apoprotein A1</fullName>
        <ecNumber evidence="3 23">1.97.1.12</ecNumber>
    </recommendedName>
    <alternativeName>
        <fullName evidence="23">PSI-A</fullName>
    </alternativeName>
    <alternativeName>
        <fullName evidence="21 23">PsaA</fullName>
    </alternativeName>
</protein>
<evidence type="ECO:0000256" key="16">
    <source>
        <dbReference type="ARBA" id="ARBA00023002"/>
    </source>
</evidence>
<evidence type="ECO:0000256" key="7">
    <source>
        <dbReference type="ARBA" id="ARBA00022494"/>
    </source>
</evidence>
<dbReference type="Pfam" id="PF00223">
    <property type="entry name" value="PsaA_PsaB"/>
    <property type="match status" value="1"/>
</dbReference>
<evidence type="ECO:0000256" key="9">
    <source>
        <dbReference type="ARBA" id="ARBA00022692"/>
    </source>
</evidence>
<comment type="subcellular location">
    <subcellularLocation>
        <location evidence="1">Membrane</location>
        <topology evidence="1">Multi-pass membrane protein</topology>
    </subcellularLocation>
    <subcellularLocation>
        <location evidence="23">Plastid</location>
        <location evidence="23">Chloroplast thylakoid membrane</location>
        <topology evidence="23">Multi-pass membrane protein</topology>
    </subcellularLocation>
</comment>
<feature type="transmembrane region" description="Helical" evidence="24">
    <location>
        <begin position="436"/>
        <end position="457"/>
    </location>
</feature>
<dbReference type="InterPro" id="IPR020586">
    <property type="entry name" value="PSI_PsaA/B_CS"/>
</dbReference>
<keyword evidence="13 23" id="KW-0249">Electron transport</keyword>
<comment type="similarity">
    <text evidence="2 23">Belongs to the PsaA/PsaB family.</text>
</comment>
<comment type="function">
    <text evidence="23">PsaA and PsaB bind P700, the primary electron donor of photosystem I (PSI), as well as the electron acceptors A0, A1 and FX. PSI is a plastocyanin/cytochrome c6-ferredoxin oxidoreductase, converting photonic excitation into a charge separation, which transfers an electron from the donor P700 chlorophyll pair to the spectroscopically characterized acceptors A0, A1, FX, FA and FB in turn. Oxidized P700 is reduced on the lumenal side of the thylakoid membrane by plastocyanin or cytochrome c6.</text>
</comment>
<dbReference type="InterPro" id="IPR001280">
    <property type="entry name" value="PSI_PsaA/B"/>
</dbReference>
<evidence type="ECO:0000256" key="21">
    <source>
        <dbReference type="ARBA" id="ARBA00031004"/>
    </source>
</evidence>
<dbReference type="GO" id="GO:0009522">
    <property type="term" value="C:photosystem I"/>
    <property type="evidence" value="ECO:0007669"/>
    <property type="project" value="UniProtKB-KW"/>
</dbReference>
<dbReference type="SUPFAM" id="SSF81558">
    <property type="entry name" value="Photosystem I subunits PsaA/PsaB"/>
    <property type="match status" value="1"/>
</dbReference>
<dbReference type="EMBL" id="MF101444">
    <property type="protein sequence ID" value="ARW66860.1"/>
    <property type="molecule type" value="Genomic_DNA"/>
</dbReference>
<dbReference type="PIRSF" id="PIRSF002905">
    <property type="entry name" value="PSI_A"/>
    <property type="match status" value="1"/>
</dbReference>
<proteinExistence type="inferred from homology"/>
<dbReference type="NCBIfam" id="TIGR01335">
    <property type="entry name" value="psaA"/>
    <property type="match status" value="1"/>
</dbReference>
<evidence type="ECO:0000256" key="4">
    <source>
        <dbReference type="ARBA" id="ARBA00017774"/>
    </source>
</evidence>
<evidence type="ECO:0000256" key="13">
    <source>
        <dbReference type="ARBA" id="ARBA00022982"/>
    </source>
</evidence>
<keyword evidence="14 23" id="KW-1133">Transmembrane helix</keyword>
<dbReference type="GO" id="GO:0016168">
    <property type="term" value="F:chlorophyll binding"/>
    <property type="evidence" value="ECO:0007669"/>
    <property type="project" value="UniProtKB-KW"/>
</dbReference>